<gene>
    <name evidence="2" type="ORF">J2S41_004465</name>
</gene>
<accession>A0AAE3YR31</accession>
<proteinExistence type="predicted"/>
<sequence>MAPEWSRLEEQLRLMALDIPRPFNLDQFRRNVEEARDRVVTTVYFQPDYRTTTVSAVTQWWATSEADYIVVDESAAPLLQEQGILHELAHMLLEHSGRPLIDSLTHQFRFVSQDAILRTLARDITAYHDPQEAAAEALASLIPLPPERASTTRLRGQATEAMPDALGRLYRAAWPLWSELVGILDSPRLEFLTPIPRDTRLPLRLRRLVIESLDGLHRLRPHLSAKVAEAARDQALAAGNSMSTAQVIADAAAIGTAIDRAATFSHARLCTFPSPDQEAVVSRRHDLRGPLHSSTPFANAHWLAHVAQALARSFIVRRVREAAALHGTDGIR</sequence>
<name>A0AAE3YR31_9ACTN</name>
<organism evidence="2 3">
    <name type="scientific">Catenuloplanes atrovinosus</name>
    <dbReference type="NCBI Taxonomy" id="137266"/>
    <lineage>
        <taxon>Bacteria</taxon>
        <taxon>Bacillati</taxon>
        <taxon>Actinomycetota</taxon>
        <taxon>Actinomycetes</taxon>
        <taxon>Micromonosporales</taxon>
        <taxon>Micromonosporaceae</taxon>
        <taxon>Catenuloplanes</taxon>
    </lineage>
</organism>
<evidence type="ECO:0000313" key="3">
    <source>
        <dbReference type="Proteomes" id="UP001183643"/>
    </source>
</evidence>
<keyword evidence="3" id="KW-1185">Reference proteome</keyword>
<dbReference type="Proteomes" id="UP001183643">
    <property type="component" value="Unassembled WGS sequence"/>
</dbReference>
<protein>
    <recommendedName>
        <fullName evidence="1">DUF6545 domain-containing protein</fullName>
    </recommendedName>
</protein>
<dbReference type="AlphaFoldDB" id="A0AAE3YR31"/>
<dbReference type="Pfam" id="PF20182">
    <property type="entry name" value="DUF6545"/>
    <property type="match status" value="1"/>
</dbReference>
<dbReference type="EMBL" id="JAVDYB010000001">
    <property type="protein sequence ID" value="MDR7277687.1"/>
    <property type="molecule type" value="Genomic_DNA"/>
</dbReference>
<evidence type="ECO:0000313" key="2">
    <source>
        <dbReference type="EMBL" id="MDR7277687.1"/>
    </source>
</evidence>
<reference evidence="2" key="1">
    <citation type="submission" date="2023-07" db="EMBL/GenBank/DDBJ databases">
        <title>Sequencing the genomes of 1000 actinobacteria strains.</title>
        <authorList>
            <person name="Klenk H.-P."/>
        </authorList>
    </citation>
    <scope>NUCLEOTIDE SEQUENCE</scope>
    <source>
        <strain evidence="2">DSM 44707</strain>
    </source>
</reference>
<evidence type="ECO:0000259" key="1">
    <source>
        <dbReference type="Pfam" id="PF20182"/>
    </source>
</evidence>
<dbReference type="InterPro" id="IPR046675">
    <property type="entry name" value="DUF6545"/>
</dbReference>
<dbReference type="RefSeq" id="WP_310370131.1">
    <property type="nucleotide sequence ID" value="NZ_JAVDYB010000001.1"/>
</dbReference>
<comment type="caution">
    <text evidence="2">The sequence shown here is derived from an EMBL/GenBank/DDBJ whole genome shotgun (WGS) entry which is preliminary data.</text>
</comment>
<feature type="domain" description="DUF6545" evidence="1">
    <location>
        <begin position="168"/>
        <end position="312"/>
    </location>
</feature>